<evidence type="ECO:0000313" key="2">
    <source>
        <dbReference type="Proteomes" id="UP000814033"/>
    </source>
</evidence>
<dbReference type="Proteomes" id="UP000814033">
    <property type="component" value="Unassembled WGS sequence"/>
</dbReference>
<keyword evidence="2" id="KW-1185">Reference proteome</keyword>
<reference evidence="1" key="1">
    <citation type="submission" date="2021-02" db="EMBL/GenBank/DDBJ databases">
        <authorList>
            <consortium name="DOE Joint Genome Institute"/>
            <person name="Ahrendt S."/>
            <person name="Looney B.P."/>
            <person name="Miyauchi S."/>
            <person name="Morin E."/>
            <person name="Drula E."/>
            <person name="Courty P.E."/>
            <person name="Chicoki N."/>
            <person name="Fauchery L."/>
            <person name="Kohler A."/>
            <person name="Kuo A."/>
            <person name="Labutti K."/>
            <person name="Pangilinan J."/>
            <person name="Lipzen A."/>
            <person name="Riley R."/>
            <person name="Andreopoulos W."/>
            <person name="He G."/>
            <person name="Johnson J."/>
            <person name="Barry K.W."/>
            <person name="Grigoriev I.V."/>
            <person name="Nagy L."/>
            <person name="Hibbett D."/>
            <person name="Henrissat B."/>
            <person name="Matheny P.B."/>
            <person name="Labbe J."/>
            <person name="Martin F."/>
        </authorList>
    </citation>
    <scope>NUCLEOTIDE SEQUENCE</scope>
    <source>
        <strain evidence="1">FP105234-sp</strain>
    </source>
</reference>
<organism evidence="1 2">
    <name type="scientific">Auriscalpium vulgare</name>
    <dbReference type="NCBI Taxonomy" id="40419"/>
    <lineage>
        <taxon>Eukaryota</taxon>
        <taxon>Fungi</taxon>
        <taxon>Dikarya</taxon>
        <taxon>Basidiomycota</taxon>
        <taxon>Agaricomycotina</taxon>
        <taxon>Agaricomycetes</taxon>
        <taxon>Russulales</taxon>
        <taxon>Auriscalpiaceae</taxon>
        <taxon>Auriscalpium</taxon>
    </lineage>
</organism>
<protein>
    <submittedName>
        <fullName evidence="1">Uncharacterized protein</fullName>
    </submittedName>
</protein>
<dbReference type="EMBL" id="MU276066">
    <property type="protein sequence ID" value="KAI0042438.1"/>
    <property type="molecule type" value="Genomic_DNA"/>
</dbReference>
<comment type="caution">
    <text evidence="1">The sequence shown here is derived from an EMBL/GenBank/DDBJ whole genome shotgun (WGS) entry which is preliminary data.</text>
</comment>
<proteinExistence type="predicted"/>
<accession>A0ACB8REC3</accession>
<evidence type="ECO:0000313" key="1">
    <source>
        <dbReference type="EMBL" id="KAI0042438.1"/>
    </source>
</evidence>
<gene>
    <name evidence="1" type="ORF">FA95DRAFT_564763</name>
</gene>
<sequence length="100" mass="11016">MLLSLLRETAGRATFPSLLIAIDYKDFSQSLAHQRHRRTRLPSLDPPEDDVHMAALHPLATGGLGITNKKSVGMGRGDILRRAKAAGGGDPTPMWYRMKH</sequence>
<reference evidence="1" key="2">
    <citation type="journal article" date="2022" name="New Phytol.">
        <title>Evolutionary transition to the ectomycorrhizal habit in the genomes of a hyperdiverse lineage of mushroom-forming fungi.</title>
        <authorList>
            <person name="Looney B."/>
            <person name="Miyauchi S."/>
            <person name="Morin E."/>
            <person name="Drula E."/>
            <person name="Courty P.E."/>
            <person name="Kohler A."/>
            <person name="Kuo A."/>
            <person name="LaButti K."/>
            <person name="Pangilinan J."/>
            <person name="Lipzen A."/>
            <person name="Riley R."/>
            <person name="Andreopoulos W."/>
            <person name="He G."/>
            <person name="Johnson J."/>
            <person name="Nolan M."/>
            <person name="Tritt A."/>
            <person name="Barry K.W."/>
            <person name="Grigoriev I.V."/>
            <person name="Nagy L.G."/>
            <person name="Hibbett D."/>
            <person name="Henrissat B."/>
            <person name="Matheny P.B."/>
            <person name="Labbe J."/>
            <person name="Martin F.M."/>
        </authorList>
    </citation>
    <scope>NUCLEOTIDE SEQUENCE</scope>
    <source>
        <strain evidence="1">FP105234-sp</strain>
    </source>
</reference>
<name>A0ACB8REC3_9AGAM</name>